<feature type="domain" description="AWS" evidence="19">
    <location>
        <begin position="633"/>
        <end position="683"/>
    </location>
</feature>
<evidence type="ECO:0000256" key="1">
    <source>
        <dbReference type="ARBA" id="ARBA00004123"/>
    </source>
</evidence>
<dbReference type="PROSITE" id="PS50016">
    <property type="entry name" value="ZF_PHD_2"/>
    <property type="match status" value="1"/>
</dbReference>
<keyword evidence="12" id="KW-0539">Nucleus</keyword>
<dbReference type="GO" id="GO:0016279">
    <property type="term" value="F:protein-lysine N-methyltransferase activity"/>
    <property type="evidence" value="ECO:0007669"/>
    <property type="project" value="UniProtKB-ARBA"/>
</dbReference>
<proteinExistence type="predicted"/>
<keyword evidence="4" id="KW-0597">Phosphoprotein</keyword>
<evidence type="ECO:0000256" key="5">
    <source>
        <dbReference type="ARBA" id="ARBA00022603"/>
    </source>
</evidence>
<dbReference type="SMART" id="SM00293">
    <property type="entry name" value="PWWP"/>
    <property type="match status" value="2"/>
</dbReference>
<dbReference type="InterPro" id="IPR011011">
    <property type="entry name" value="Znf_FYVE_PHD"/>
</dbReference>
<organism evidence="20 21">
    <name type="scientific">Argiope bruennichi</name>
    <name type="common">Wasp spider</name>
    <name type="synonym">Aranea bruennichi</name>
    <dbReference type="NCBI Taxonomy" id="94029"/>
    <lineage>
        <taxon>Eukaryota</taxon>
        <taxon>Metazoa</taxon>
        <taxon>Ecdysozoa</taxon>
        <taxon>Arthropoda</taxon>
        <taxon>Chelicerata</taxon>
        <taxon>Arachnida</taxon>
        <taxon>Araneae</taxon>
        <taxon>Araneomorphae</taxon>
        <taxon>Entelegynae</taxon>
        <taxon>Araneoidea</taxon>
        <taxon>Araneidae</taxon>
        <taxon>Argiope</taxon>
    </lineage>
</organism>
<sequence length="1268" mass="142128">MSIVFEGATSKRSIIKNNTRCGFDYLKSSAMSEHDAGVDTKRIFSVGDLIWVKLGKYPFWPCMVSFDPIQGDCIRLDKAKNERIYHVQFFGEAPQRGWTVAGNIFEFKGESAYFERTQDLLVANASRGTKFLRKLKAKYSIPASSRKKWLIAVEEAEEAAKIINLGERFRSYVFDYEKLKSKKSSKGVKIKPTRSVSMGAKGKQKSSVSSDYRVKLRNSISSGEGINLRSSVLNVTETRAKQKRNSASADITVKQKRTVVTGKKAKRKSSNLYGTSNGTCLDKSAHCSKRIRLSDDSSQVCDVCDKENVDLTCSGICGTFFHMECLGITNIPENFKCAKCSSGLFSCFACKMTSGTLKECANSKCTKYYHAKCLEQYECANKDKNICPLHTCLTCYRENSKNIMSHKGNMVQCMHCPTAFHSRESCIAAGSVVQSSSSIICSLHFDETHKHFGLKTSNANYCAMCYSGGELVCCETCPNAFHEDCLQSDIPNEDFICDDCRNRRYLFYNMVVFGKTGKFSWWPGQIIHETHLSDAVKKAKKCDGQFAVYFFGTHNYSWLHGGRVYPYEEQHQKMKLKSKDQKFKLGLEEAVVAFEEYQKNRLTDSYLHKRPEAYRHIQVNRALPPAQIYTNLSNISKCACDPTKENPCGPESQCLNRSLLMECHADFCLAKDLCQNQKFQKRQYVPTKIFKTIDRGWGLMTTRDVKKGEFIIEYVGEIITHEEYRKRSGEMQINGDSNYYFLYLDARRMIDAGPMGNYSRFINHSCEPNCEMRKWSVNGDARIGIFAVVNISAGEELTFNYQSDKYEFEQKCLCSSSSCRGFIGRTTDYHLKVAGMASKPSTSMASKPSTSMASKPSTSMASKPSTSMASKPSTSMASKPSTSMASKPSTSKAIPAKIPFSVTEAQSGKRKTVNPNLYKNFLISSCSSASSSSTSDSSSTSSSCNSSDYTSDSHSDSSPTSSSTTNVSSSTTSGSSSSTGTSSSTPSTSGYSDSSTPSTSGSSQEFASQCFMFSAQERGQRVNSLERCSTCIRRSTEQSVVCSVNGCLSQYHLSCIKLSEVPKDSGKEQPLSCNWVCPNHSICCCVRNPNTYCFWCLLGSCTKCVDRSFPRRWVLPPLLAFASELCCQCFKYIESFSRPISLQHLFEHDLEFEMSDDDDDVDVVEILPGASRNAMSPLHRLRNAMTSRRNYFLRATRFNFWRHKPGFMDNIIWSDEAEFELNGTVHRHNCVYWAKENPHITVEKTVNFLGVYVWCGFVMQGTHWAFPL</sequence>
<gene>
    <name evidence="20" type="ORF">HNY73_010239</name>
</gene>
<dbReference type="GO" id="GO:0140938">
    <property type="term" value="F:histone H3 methyltransferase activity"/>
    <property type="evidence" value="ECO:0007669"/>
    <property type="project" value="UniProtKB-ARBA"/>
</dbReference>
<evidence type="ECO:0000256" key="3">
    <source>
        <dbReference type="ARBA" id="ARBA00022454"/>
    </source>
</evidence>
<dbReference type="InterPro" id="IPR006560">
    <property type="entry name" value="AWS_dom"/>
</dbReference>
<dbReference type="InterPro" id="IPR001214">
    <property type="entry name" value="SET_dom"/>
</dbReference>
<dbReference type="Pfam" id="PF17907">
    <property type="entry name" value="AWS"/>
    <property type="match status" value="1"/>
</dbReference>
<dbReference type="GO" id="GO:0008270">
    <property type="term" value="F:zinc ion binding"/>
    <property type="evidence" value="ECO:0007669"/>
    <property type="project" value="UniProtKB-KW"/>
</dbReference>
<dbReference type="PROSITE" id="PS50812">
    <property type="entry name" value="PWWP"/>
    <property type="match status" value="2"/>
</dbReference>
<comment type="caution">
    <text evidence="20">The sequence shown here is derived from an EMBL/GenBank/DDBJ whole genome shotgun (WGS) entry which is preliminary data.</text>
</comment>
<dbReference type="InterPro" id="IPR046341">
    <property type="entry name" value="SET_dom_sf"/>
</dbReference>
<dbReference type="CDD" id="cd20144">
    <property type="entry name" value="PWWP_NSD_rpt1"/>
    <property type="match status" value="1"/>
</dbReference>
<evidence type="ECO:0000256" key="10">
    <source>
        <dbReference type="ARBA" id="ARBA00022833"/>
    </source>
</evidence>
<dbReference type="SMART" id="SM00570">
    <property type="entry name" value="AWS"/>
    <property type="match status" value="1"/>
</dbReference>
<evidence type="ECO:0000259" key="17">
    <source>
        <dbReference type="PROSITE" id="PS50812"/>
    </source>
</evidence>
<name>A0A8T0F0C5_ARGBR</name>
<dbReference type="InterPro" id="IPR013083">
    <property type="entry name" value="Znf_RING/FYVE/PHD"/>
</dbReference>
<dbReference type="InterPro" id="IPR003616">
    <property type="entry name" value="Post-SET_dom"/>
</dbReference>
<evidence type="ECO:0000313" key="21">
    <source>
        <dbReference type="Proteomes" id="UP000807504"/>
    </source>
</evidence>
<keyword evidence="7" id="KW-0949">S-adenosyl-L-methionine</keyword>
<evidence type="ECO:0000313" key="20">
    <source>
        <dbReference type="EMBL" id="KAF8784584.1"/>
    </source>
</evidence>
<dbReference type="AlphaFoldDB" id="A0A8T0F0C5"/>
<evidence type="ECO:0000256" key="4">
    <source>
        <dbReference type="ARBA" id="ARBA00022553"/>
    </source>
</evidence>
<keyword evidence="9 13" id="KW-0863">Zinc-finger</keyword>
<protein>
    <submittedName>
        <fullName evidence="20">Histone-lysine N-methyltransferase NSD2 like protein</fullName>
    </submittedName>
</protein>
<feature type="domain" description="PWWP" evidence="17">
    <location>
        <begin position="508"/>
        <end position="570"/>
    </location>
</feature>
<dbReference type="InterPro" id="IPR000313">
    <property type="entry name" value="PWWP_dom"/>
</dbReference>
<evidence type="ECO:0000259" key="16">
    <source>
        <dbReference type="PROSITE" id="PS50280"/>
    </source>
</evidence>
<dbReference type="SUPFAM" id="SSF82199">
    <property type="entry name" value="SET domain"/>
    <property type="match status" value="1"/>
</dbReference>
<feature type="region of interest" description="Disordered" evidence="14">
    <location>
        <begin position="187"/>
        <end position="209"/>
    </location>
</feature>
<dbReference type="PROSITE" id="PS01359">
    <property type="entry name" value="ZF_PHD_1"/>
    <property type="match status" value="1"/>
</dbReference>
<dbReference type="PROSITE" id="PS50280">
    <property type="entry name" value="SET"/>
    <property type="match status" value="1"/>
</dbReference>
<dbReference type="InterPro" id="IPR019786">
    <property type="entry name" value="Zinc_finger_PHD-type_CS"/>
</dbReference>
<dbReference type="PANTHER" id="PTHR22884">
    <property type="entry name" value="SET DOMAIN PROTEINS"/>
    <property type="match status" value="1"/>
</dbReference>
<dbReference type="PROSITE" id="PS51215">
    <property type="entry name" value="AWS"/>
    <property type="match status" value="1"/>
</dbReference>
<keyword evidence="6" id="KW-0808">Transferase</keyword>
<feature type="domain" description="PHD-type" evidence="15">
    <location>
        <begin position="459"/>
        <end position="503"/>
    </location>
</feature>
<comment type="subcellular location">
    <subcellularLocation>
        <location evidence="2">Chromosome</location>
    </subcellularLocation>
    <subcellularLocation>
        <location evidence="1">Nucleus</location>
    </subcellularLocation>
</comment>
<dbReference type="GO" id="GO:0005634">
    <property type="term" value="C:nucleus"/>
    <property type="evidence" value="ECO:0007669"/>
    <property type="project" value="UniProtKB-SubCell"/>
</dbReference>
<keyword evidence="21" id="KW-1185">Reference proteome</keyword>
<dbReference type="SMART" id="SM00317">
    <property type="entry name" value="SET"/>
    <property type="match status" value="1"/>
</dbReference>
<dbReference type="Gene3D" id="2.30.30.140">
    <property type="match status" value="2"/>
</dbReference>
<evidence type="ECO:0000256" key="8">
    <source>
        <dbReference type="ARBA" id="ARBA00022723"/>
    </source>
</evidence>
<evidence type="ECO:0000256" key="14">
    <source>
        <dbReference type="SAM" id="MobiDB-lite"/>
    </source>
</evidence>
<keyword evidence="10" id="KW-0862">Zinc</keyword>
<feature type="region of interest" description="Disordered" evidence="14">
    <location>
        <begin position="839"/>
        <end position="892"/>
    </location>
</feature>
<dbReference type="Pfam" id="PF23011">
    <property type="entry name" value="PHD-1st_NSD"/>
    <property type="match status" value="1"/>
</dbReference>
<feature type="domain" description="Post-SET" evidence="18">
    <location>
        <begin position="808"/>
        <end position="824"/>
    </location>
</feature>
<dbReference type="SMART" id="SM00249">
    <property type="entry name" value="PHD"/>
    <property type="match status" value="4"/>
</dbReference>
<evidence type="ECO:0000256" key="2">
    <source>
        <dbReference type="ARBA" id="ARBA00004286"/>
    </source>
</evidence>
<evidence type="ECO:0000256" key="11">
    <source>
        <dbReference type="ARBA" id="ARBA00022853"/>
    </source>
</evidence>
<dbReference type="PROSITE" id="PS50868">
    <property type="entry name" value="POST_SET"/>
    <property type="match status" value="1"/>
</dbReference>
<feature type="domain" description="SET" evidence="16">
    <location>
        <begin position="685"/>
        <end position="802"/>
    </location>
</feature>
<dbReference type="Pfam" id="PF22908">
    <property type="entry name" value="PHD_NSD"/>
    <property type="match status" value="1"/>
</dbReference>
<keyword evidence="3" id="KW-0158">Chromosome</keyword>
<dbReference type="Gene3D" id="3.30.40.10">
    <property type="entry name" value="Zinc/RING finger domain, C3HC4 (zinc finger)"/>
    <property type="match status" value="4"/>
</dbReference>
<dbReference type="EMBL" id="JABXBU010000030">
    <property type="protein sequence ID" value="KAF8784584.1"/>
    <property type="molecule type" value="Genomic_DNA"/>
</dbReference>
<reference evidence="20" key="2">
    <citation type="submission" date="2020-06" db="EMBL/GenBank/DDBJ databases">
        <authorList>
            <person name="Sheffer M."/>
        </authorList>
    </citation>
    <scope>NUCLEOTIDE SEQUENCE</scope>
</reference>
<evidence type="ECO:0000259" key="15">
    <source>
        <dbReference type="PROSITE" id="PS50016"/>
    </source>
</evidence>
<keyword evidence="5" id="KW-0489">Methyltransferase</keyword>
<evidence type="ECO:0000256" key="9">
    <source>
        <dbReference type="ARBA" id="ARBA00022771"/>
    </source>
</evidence>
<dbReference type="Pfam" id="PF00855">
    <property type="entry name" value="PWWP"/>
    <property type="match status" value="2"/>
</dbReference>
<dbReference type="GO" id="GO:0005694">
    <property type="term" value="C:chromosome"/>
    <property type="evidence" value="ECO:0007669"/>
    <property type="project" value="UniProtKB-SubCell"/>
</dbReference>
<dbReference type="InterPro" id="IPR050777">
    <property type="entry name" value="SET2_Histone-Lys_MeTrsfase"/>
</dbReference>
<accession>A0A8T0F0C5</accession>
<dbReference type="SUPFAM" id="SSF57903">
    <property type="entry name" value="FYVE/PHD zinc finger"/>
    <property type="match status" value="2"/>
</dbReference>
<evidence type="ECO:0000256" key="12">
    <source>
        <dbReference type="ARBA" id="ARBA00023242"/>
    </source>
</evidence>
<evidence type="ECO:0000256" key="7">
    <source>
        <dbReference type="ARBA" id="ARBA00022691"/>
    </source>
</evidence>
<reference evidence="20" key="1">
    <citation type="journal article" date="2020" name="bioRxiv">
        <title>Chromosome-level reference genome of the European wasp spider Argiope bruennichi: a resource for studies on range expansion and evolutionary adaptation.</title>
        <authorList>
            <person name="Sheffer M.M."/>
            <person name="Hoppe A."/>
            <person name="Krehenwinkel H."/>
            <person name="Uhl G."/>
            <person name="Kuss A.W."/>
            <person name="Jensen L."/>
            <person name="Jensen C."/>
            <person name="Gillespie R.G."/>
            <person name="Hoff K.J."/>
            <person name="Prost S."/>
        </authorList>
    </citation>
    <scope>NUCLEOTIDE SEQUENCE</scope>
</reference>
<dbReference type="CDD" id="cd05838">
    <property type="entry name" value="PWWP_NSD_rpt2"/>
    <property type="match status" value="1"/>
</dbReference>
<keyword evidence="11" id="KW-0156">Chromatin regulator</keyword>
<dbReference type="SUPFAM" id="SSF63748">
    <property type="entry name" value="Tudor/PWWP/MBT"/>
    <property type="match status" value="2"/>
</dbReference>
<evidence type="ECO:0000256" key="13">
    <source>
        <dbReference type="PROSITE-ProRule" id="PRU00146"/>
    </source>
</evidence>
<dbReference type="Proteomes" id="UP000807504">
    <property type="component" value="Unassembled WGS sequence"/>
</dbReference>
<dbReference type="InterPro" id="IPR019787">
    <property type="entry name" value="Znf_PHD-finger"/>
</dbReference>
<dbReference type="InterPro" id="IPR055198">
    <property type="entry name" value="NSD_PHD"/>
</dbReference>
<feature type="region of interest" description="Disordered" evidence="14">
    <location>
        <begin position="928"/>
        <end position="1000"/>
    </location>
</feature>
<dbReference type="GO" id="GO:0032259">
    <property type="term" value="P:methylation"/>
    <property type="evidence" value="ECO:0007669"/>
    <property type="project" value="UniProtKB-KW"/>
</dbReference>
<evidence type="ECO:0000259" key="19">
    <source>
        <dbReference type="PROSITE" id="PS51215"/>
    </source>
</evidence>
<dbReference type="InterPro" id="IPR001965">
    <property type="entry name" value="Znf_PHD"/>
</dbReference>
<keyword evidence="8" id="KW-0479">Metal-binding</keyword>
<evidence type="ECO:0000256" key="6">
    <source>
        <dbReference type="ARBA" id="ARBA00022679"/>
    </source>
</evidence>
<dbReference type="Pfam" id="PF00856">
    <property type="entry name" value="SET"/>
    <property type="match status" value="1"/>
</dbReference>
<feature type="domain" description="PWWP" evidence="17">
    <location>
        <begin position="46"/>
        <end position="110"/>
    </location>
</feature>
<evidence type="ECO:0000259" key="18">
    <source>
        <dbReference type="PROSITE" id="PS50868"/>
    </source>
</evidence>
<dbReference type="Gene3D" id="2.170.270.10">
    <property type="entry name" value="SET domain"/>
    <property type="match status" value="1"/>
</dbReference>
<dbReference type="InterPro" id="IPR059153">
    <property type="entry name" value="NSD_PHD-1st"/>
</dbReference>